<evidence type="ECO:0000313" key="3">
    <source>
        <dbReference type="Proteomes" id="UP000215355"/>
    </source>
</evidence>
<dbReference type="EMBL" id="LT906468">
    <property type="protein sequence ID" value="SNV65966.1"/>
    <property type="molecule type" value="Genomic_DNA"/>
</dbReference>
<dbReference type="Gene3D" id="3.30.420.40">
    <property type="match status" value="2"/>
</dbReference>
<dbReference type="GO" id="GO:0005524">
    <property type="term" value="F:ATP binding"/>
    <property type="evidence" value="ECO:0007669"/>
    <property type="project" value="UniProtKB-UniRule"/>
</dbReference>
<comment type="pathway">
    <text evidence="1">Amino-sugar metabolism; 1,6-anhydro-N-acetylmuramate degradation.</text>
</comment>
<protein>
    <recommendedName>
        <fullName evidence="1">Anhydro-N-acetylmuramic acid kinase</fullName>
        <ecNumber evidence="1">2.7.1.170</ecNumber>
    </recommendedName>
    <alternativeName>
        <fullName evidence="1">AnhMurNAc kinase</fullName>
    </alternativeName>
</protein>
<dbReference type="GO" id="GO:0016773">
    <property type="term" value="F:phosphotransferase activity, alcohol group as acceptor"/>
    <property type="evidence" value="ECO:0007669"/>
    <property type="project" value="UniProtKB-UniRule"/>
</dbReference>
<dbReference type="PANTHER" id="PTHR30605:SF0">
    <property type="entry name" value="ANHYDRO-N-ACETYLMURAMIC ACID KINASE"/>
    <property type="match status" value="1"/>
</dbReference>
<keyword evidence="1 2" id="KW-0418">Kinase</keyword>
<dbReference type="CDD" id="cd24050">
    <property type="entry name" value="ASKHA_NBD_ANMK"/>
    <property type="match status" value="1"/>
</dbReference>
<evidence type="ECO:0000313" key="2">
    <source>
        <dbReference type="EMBL" id="SNV65966.1"/>
    </source>
</evidence>
<dbReference type="Proteomes" id="UP000215355">
    <property type="component" value="Chromosome 1"/>
</dbReference>
<name>A0AAJ5C267_9SPHI</name>
<proteinExistence type="inferred from homology"/>
<keyword evidence="1" id="KW-0119">Carbohydrate metabolism</keyword>
<comment type="pathway">
    <text evidence="1">Cell wall biogenesis; peptidoglycan recycling.</text>
</comment>
<comment type="similarity">
    <text evidence="1">Belongs to the anhydro-N-acetylmuramic acid kinase family.</text>
</comment>
<dbReference type="RefSeq" id="WP_093099914.1">
    <property type="nucleotide sequence ID" value="NZ_FNGK01000005.1"/>
</dbReference>
<dbReference type="PANTHER" id="PTHR30605">
    <property type="entry name" value="ANHYDRO-N-ACETYLMURAMIC ACID KINASE"/>
    <property type="match status" value="1"/>
</dbReference>
<dbReference type="Pfam" id="PF03702">
    <property type="entry name" value="AnmK"/>
    <property type="match status" value="1"/>
</dbReference>
<dbReference type="GO" id="GO:0006040">
    <property type="term" value="P:amino sugar metabolic process"/>
    <property type="evidence" value="ECO:0007669"/>
    <property type="project" value="InterPro"/>
</dbReference>
<comment type="function">
    <text evidence="1">Catalyzes the specific phosphorylation of 1,6-anhydro-N-acetylmuramic acid (anhMurNAc) with the simultaneous cleavage of the 1,6-anhydro ring, generating MurNAc-6-P. Is required for the utilization of anhMurNAc either imported from the medium or derived from its own cell wall murein, and thus plays a role in cell wall recycling.</text>
</comment>
<dbReference type="HAMAP" id="MF_01270">
    <property type="entry name" value="AnhMurNAc_kinase"/>
    <property type="match status" value="1"/>
</dbReference>
<feature type="binding site" evidence="1">
    <location>
        <begin position="25"/>
        <end position="32"/>
    </location>
    <ligand>
        <name>ATP</name>
        <dbReference type="ChEBI" id="CHEBI:30616"/>
    </ligand>
</feature>
<dbReference type="InterPro" id="IPR005338">
    <property type="entry name" value="Anhydro_N_Ac-Mur_kinase"/>
</dbReference>
<dbReference type="InterPro" id="IPR043129">
    <property type="entry name" value="ATPase_NBD"/>
</dbReference>
<dbReference type="EC" id="2.7.1.170" evidence="1"/>
<keyword evidence="1" id="KW-0067">ATP-binding</keyword>
<comment type="catalytic activity">
    <reaction evidence="1">
        <text>1,6-anhydro-N-acetyl-beta-muramate + ATP + H2O = N-acetyl-D-muramate 6-phosphate + ADP + H(+)</text>
        <dbReference type="Rhea" id="RHEA:24952"/>
        <dbReference type="ChEBI" id="CHEBI:15377"/>
        <dbReference type="ChEBI" id="CHEBI:15378"/>
        <dbReference type="ChEBI" id="CHEBI:30616"/>
        <dbReference type="ChEBI" id="CHEBI:58690"/>
        <dbReference type="ChEBI" id="CHEBI:58722"/>
        <dbReference type="ChEBI" id="CHEBI:456216"/>
        <dbReference type="EC" id="2.7.1.170"/>
    </reaction>
</comment>
<reference evidence="2 3" key="1">
    <citation type="submission" date="2017-06" db="EMBL/GenBank/DDBJ databases">
        <authorList>
            <consortium name="Pathogen Informatics"/>
        </authorList>
    </citation>
    <scope>NUCLEOTIDE SEQUENCE [LARGE SCALE GENOMIC DNA]</scope>
    <source>
        <strain evidence="2 3">NCTC12149</strain>
    </source>
</reference>
<gene>
    <name evidence="1 2" type="primary">anmK</name>
    <name evidence="2" type="ORF">SAMEA4412673_04068</name>
</gene>
<sequence>MNPSIAKLAEIAQKDQRLIIGLMSGTSLDGLDIALCKIQGNGNQSKIELLAFETMDYKPEFRTWVRKIFAQRNIDQQVLCGLNPYIAEVHAALILEALEKWNMQAIEIDAIASHGQTVFHAPQSLTHDTSLPNSTLQLGDGDHLAVRTGIICLSDFRQKHLAAGGEGAPLAAYGDYLLFSSETENRILLNIGGISNFTFLPALGSPLKAYATDLGPGNTMMNQYMEKHFQVEMDKDAETAKKGQINPDLLNELENEAFLGLNFPKTTGPELFNLAYLDQALENISSKNLSHEVIMATLNAFSAKTMVKGIQKATAGLENLKIYVSGGGLHNPLLMEQLKSEFPGRVDSFEALGLNPDAKEACLFAVLANETLAGNPQSVSNIKDSPAVCMGKISLPY</sequence>
<evidence type="ECO:0000256" key="1">
    <source>
        <dbReference type="HAMAP-Rule" id="MF_01270"/>
    </source>
</evidence>
<organism evidence="2 3">
    <name type="scientific">Sphingobacterium mizutaii</name>
    <dbReference type="NCBI Taxonomy" id="1010"/>
    <lineage>
        <taxon>Bacteria</taxon>
        <taxon>Pseudomonadati</taxon>
        <taxon>Bacteroidota</taxon>
        <taxon>Sphingobacteriia</taxon>
        <taxon>Sphingobacteriales</taxon>
        <taxon>Sphingobacteriaceae</taxon>
        <taxon>Sphingobacterium</taxon>
    </lineage>
</organism>
<accession>A0AAJ5C267</accession>
<dbReference type="GO" id="GO:0097175">
    <property type="term" value="P:1,6-anhydro-N-acetyl-beta-muramic acid catabolic process"/>
    <property type="evidence" value="ECO:0007669"/>
    <property type="project" value="UniProtKB-UniRule"/>
</dbReference>
<dbReference type="GO" id="GO:0009254">
    <property type="term" value="P:peptidoglycan turnover"/>
    <property type="evidence" value="ECO:0007669"/>
    <property type="project" value="UniProtKB-UniRule"/>
</dbReference>
<dbReference type="GO" id="GO:0016301">
    <property type="term" value="F:kinase activity"/>
    <property type="evidence" value="ECO:0007669"/>
    <property type="project" value="UniProtKB-KW"/>
</dbReference>
<keyword evidence="1 2" id="KW-0808">Transferase</keyword>
<dbReference type="AlphaFoldDB" id="A0AAJ5C267"/>
<dbReference type="SUPFAM" id="SSF53067">
    <property type="entry name" value="Actin-like ATPase domain"/>
    <property type="match status" value="1"/>
</dbReference>
<keyword evidence="1" id="KW-0547">Nucleotide-binding</keyword>
<dbReference type="KEGG" id="smiz:4412673_04068"/>